<feature type="region of interest" description="Disordered" evidence="1">
    <location>
        <begin position="48"/>
        <end position="78"/>
    </location>
</feature>
<dbReference type="SUPFAM" id="SSF51294">
    <property type="entry name" value="Hedgehog/intein (Hint) domain"/>
    <property type="match status" value="1"/>
</dbReference>
<keyword evidence="3" id="KW-1185">Reference proteome</keyword>
<proteinExistence type="predicted"/>
<dbReference type="Pfam" id="PF07591">
    <property type="entry name" value="PT-HINT"/>
    <property type="match status" value="1"/>
</dbReference>
<dbReference type="EMBL" id="QMEY01000003">
    <property type="protein sequence ID" value="RBQ20024.1"/>
    <property type="molecule type" value="Genomic_DNA"/>
</dbReference>
<dbReference type="Proteomes" id="UP000253303">
    <property type="component" value="Unassembled WGS sequence"/>
</dbReference>
<evidence type="ECO:0000256" key="1">
    <source>
        <dbReference type="SAM" id="MobiDB-lite"/>
    </source>
</evidence>
<protein>
    <recommendedName>
        <fullName evidence="4">Hint domain-containing protein</fullName>
    </recommendedName>
</protein>
<evidence type="ECO:0008006" key="4">
    <source>
        <dbReference type="Google" id="ProtNLM"/>
    </source>
</evidence>
<reference evidence="2 3" key="1">
    <citation type="submission" date="2018-06" db="EMBL/GenBank/DDBJ databases">
        <title>Sphaerisporangium craniellae sp. nov., isolated from a marine sponge in the South China Sea.</title>
        <authorList>
            <person name="Li L."/>
        </authorList>
    </citation>
    <scope>NUCLEOTIDE SEQUENCE [LARGE SCALE GENOMIC DNA]</scope>
    <source>
        <strain evidence="2 3">LHW63015</strain>
    </source>
</reference>
<gene>
    <name evidence="2" type="ORF">DP939_09335</name>
</gene>
<evidence type="ECO:0000313" key="2">
    <source>
        <dbReference type="EMBL" id="RBQ20024.1"/>
    </source>
</evidence>
<dbReference type="InterPro" id="IPR036844">
    <property type="entry name" value="Hint_dom_sf"/>
</dbReference>
<accession>A0A366M363</accession>
<organism evidence="2 3">
    <name type="scientific">Spongiactinospora rosea</name>
    <dbReference type="NCBI Taxonomy" id="2248750"/>
    <lineage>
        <taxon>Bacteria</taxon>
        <taxon>Bacillati</taxon>
        <taxon>Actinomycetota</taxon>
        <taxon>Actinomycetes</taxon>
        <taxon>Streptosporangiales</taxon>
        <taxon>Streptosporangiaceae</taxon>
        <taxon>Spongiactinospora</taxon>
    </lineage>
</organism>
<dbReference type="AlphaFoldDB" id="A0A366M363"/>
<dbReference type="Gene3D" id="2.170.16.10">
    <property type="entry name" value="Hedgehog/Intein (Hint) domain"/>
    <property type="match status" value="1"/>
</dbReference>
<name>A0A366M363_9ACTN</name>
<evidence type="ECO:0000313" key="3">
    <source>
        <dbReference type="Proteomes" id="UP000253303"/>
    </source>
</evidence>
<comment type="caution">
    <text evidence="2">The sequence shown here is derived from an EMBL/GenBank/DDBJ whole genome shotgun (WGS) entry which is preliminary data.</text>
</comment>
<sequence>MAPTAPEAATAAAKAAREAATKRAAAKAAADALAKKLVAEAAAKAKAMAAKAKAKTKPKAPDPKSRGTNGGDRAKRSSCANSFAVGTPILLANGTAKPIEKVDLGERVMVTDPETGQTATKPVVRQIAGEGEKNLITLTIDTDGDRGTATGELVATDGHPIWVQGERAWLNADQLKTGMWLRTSAGTYVQITEIGTSTT</sequence>